<organism evidence="12 13">
    <name type="scientific">Oceanococcus atlanticus</name>
    <dbReference type="NCBI Taxonomy" id="1317117"/>
    <lineage>
        <taxon>Bacteria</taxon>
        <taxon>Pseudomonadati</taxon>
        <taxon>Pseudomonadota</taxon>
        <taxon>Gammaproteobacteria</taxon>
        <taxon>Chromatiales</taxon>
        <taxon>Oceanococcaceae</taxon>
        <taxon>Oceanococcus</taxon>
    </lineage>
</organism>
<comment type="function">
    <text evidence="10">Part of the Tol-Pal system, which plays a role in outer membrane invagination during cell division and is important for maintaining outer membrane integrity.</text>
</comment>
<evidence type="ECO:0000256" key="2">
    <source>
        <dbReference type="ARBA" id="ARBA00010442"/>
    </source>
</evidence>
<evidence type="ECO:0000259" key="11">
    <source>
        <dbReference type="Pfam" id="PF01618"/>
    </source>
</evidence>
<keyword evidence="5 10" id="KW-0132">Cell division</keyword>
<dbReference type="Pfam" id="PF01618">
    <property type="entry name" value="MotA_ExbB"/>
    <property type="match status" value="1"/>
</dbReference>
<comment type="caution">
    <text evidence="12">The sequence shown here is derived from an EMBL/GenBank/DDBJ whole genome shotgun (WGS) entry which is preliminary data.</text>
</comment>
<evidence type="ECO:0000256" key="8">
    <source>
        <dbReference type="ARBA" id="ARBA00023136"/>
    </source>
</evidence>
<proteinExistence type="inferred from homology"/>
<comment type="similarity">
    <text evidence="2 10">Belongs to the ExbB/TolQ family.</text>
</comment>
<dbReference type="InterPro" id="IPR050790">
    <property type="entry name" value="ExbB/TolQ_transport"/>
</dbReference>
<evidence type="ECO:0000256" key="1">
    <source>
        <dbReference type="ARBA" id="ARBA00004651"/>
    </source>
</evidence>
<dbReference type="GO" id="GO:0017038">
    <property type="term" value="P:protein import"/>
    <property type="evidence" value="ECO:0007669"/>
    <property type="project" value="TreeGrafter"/>
</dbReference>
<feature type="transmembrane region" description="Helical" evidence="10">
    <location>
        <begin position="12"/>
        <end position="33"/>
    </location>
</feature>
<dbReference type="EMBL" id="AQQV01000003">
    <property type="protein sequence ID" value="ORE86276.1"/>
    <property type="molecule type" value="Genomic_DNA"/>
</dbReference>
<evidence type="ECO:0000256" key="10">
    <source>
        <dbReference type="HAMAP-Rule" id="MF_02202"/>
    </source>
</evidence>
<dbReference type="HAMAP" id="MF_02202">
    <property type="entry name" value="TolQ"/>
    <property type="match status" value="1"/>
</dbReference>
<dbReference type="InterPro" id="IPR014163">
    <property type="entry name" value="Tol-Pal_TolQ"/>
</dbReference>
<dbReference type="PANTHER" id="PTHR30625:SF3">
    <property type="entry name" value="TOL-PAL SYSTEM PROTEIN TOLQ"/>
    <property type="match status" value="1"/>
</dbReference>
<sequence>MSFSHLILNASILVQIVMGLLVLASVVSWFMIIRKKATLDALRRAADRFEDNFWSGGRLHDIADAMRRRNQQPLGLESLFQAGFEEFERSRGEGGDRDEVLGAAQRAVRVAHMREIDRLESGLPVLATIGSTSPYVGLFGTVWGIMHAFIGLGNAKHATLTMVAPGIAEALIATAMGLVAAIPAVIAYNMFTSQVDRLESRFHAFSEEFIGIVERGLQKPSA</sequence>
<keyword evidence="9 10" id="KW-0131">Cell cycle</keyword>
<dbReference type="GO" id="GO:0043213">
    <property type="term" value="P:bacteriocin transport"/>
    <property type="evidence" value="ECO:0007669"/>
    <property type="project" value="InterPro"/>
</dbReference>
<comment type="subunit">
    <text evidence="10">The Tol-Pal system is composed of five core proteins: the inner membrane proteins TolA, TolQ and TolR, the periplasmic protein TolB and the outer membrane protein Pal. They form a network linking the inner and outer membranes and the peptidoglycan layer.</text>
</comment>
<dbReference type="STRING" id="1317117.ATO7_13303"/>
<dbReference type="OrthoDB" id="9805133at2"/>
<feature type="domain" description="MotA/TolQ/ExbB proton channel" evidence="11">
    <location>
        <begin position="77"/>
        <end position="202"/>
    </location>
</feature>
<keyword evidence="6 10" id="KW-0812">Transmembrane</keyword>
<dbReference type="NCBIfam" id="TIGR02796">
    <property type="entry name" value="tolQ"/>
    <property type="match status" value="1"/>
</dbReference>
<dbReference type="RefSeq" id="WP_146680353.1">
    <property type="nucleotide sequence ID" value="NZ_AQQV01000003.1"/>
</dbReference>
<gene>
    <name evidence="10" type="primary">tolQ</name>
    <name evidence="12" type="ORF">ATO7_13303</name>
</gene>
<dbReference type="AlphaFoldDB" id="A0A1Y1SD58"/>
<name>A0A1Y1SD58_9GAMM</name>
<evidence type="ECO:0000256" key="4">
    <source>
        <dbReference type="ARBA" id="ARBA00022519"/>
    </source>
</evidence>
<evidence type="ECO:0000256" key="3">
    <source>
        <dbReference type="ARBA" id="ARBA00022475"/>
    </source>
</evidence>
<evidence type="ECO:0000256" key="5">
    <source>
        <dbReference type="ARBA" id="ARBA00022618"/>
    </source>
</evidence>
<feature type="transmembrane region" description="Helical" evidence="10">
    <location>
        <begin position="170"/>
        <end position="191"/>
    </location>
</feature>
<dbReference type="GO" id="GO:0005886">
    <property type="term" value="C:plasma membrane"/>
    <property type="evidence" value="ECO:0007669"/>
    <property type="project" value="UniProtKB-SubCell"/>
</dbReference>
<evidence type="ECO:0000256" key="9">
    <source>
        <dbReference type="ARBA" id="ARBA00023306"/>
    </source>
</evidence>
<evidence type="ECO:0000256" key="7">
    <source>
        <dbReference type="ARBA" id="ARBA00022989"/>
    </source>
</evidence>
<evidence type="ECO:0000313" key="12">
    <source>
        <dbReference type="EMBL" id="ORE86276.1"/>
    </source>
</evidence>
<dbReference type="PANTHER" id="PTHR30625">
    <property type="entry name" value="PROTEIN TOLQ"/>
    <property type="match status" value="1"/>
</dbReference>
<keyword evidence="7 10" id="KW-1133">Transmembrane helix</keyword>
<keyword evidence="3 10" id="KW-1003">Cell membrane</keyword>
<feature type="transmembrane region" description="Helical" evidence="10">
    <location>
        <begin position="123"/>
        <end position="150"/>
    </location>
</feature>
<comment type="subcellular location">
    <subcellularLocation>
        <location evidence="10">Cell inner membrane</location>
        <topology evidence="10">Multi-pass membrane protein</topology>
    </subcellularLocation>
    <subcellularLocation>
        <location evidence="1">Cell membrane</location>
        <topology evidence="1">Multi-pass membrane protein</topology>
    </subcellularLocation>
</comment>
<dbReference type="InterPro" id="IPR002898">
    <property type="entry name" value="MotA_ExbB_proton_chnl"/>
</dbReference>
<evidence type="ECO:0000313" key="13">
    <source>
        <dbReference type="Proteomes" id="UP000192342"/>
    </source>
</evidence>
<keyword evidence="4 10" id="KW-0997">Cell inner membrane</keyword>
<dbReference type="GO" id="GO:0051301">
    <property type="term" value="P:cell division"/>
    <property type="evidence" value="ECO:0007669"/>
    <property type="project" value="UniProtKB-UniRule"/>
</dbReference>
<accession>A0A1Y1SD58</accession>
<reference evidence="12 13" key="1">
    <citation type="submission" date="2013-04" db="EMBL/GenBank/DDBJ databases">
        <title>Oceanococcus atlanticus 22II-S10r2 Genome Sequencing.</title>
        <authorList>
            <person name="Lai Q."/>
            <person name="Li G."/>
            <person name="Shao Z."/>
        </authorList>
    </citation>
    <scope>NUCLEOTIDE SEQUENCE [LARGE SCALE GENOMIC DNA]</scope>
    <source>
        <strain evidence="12 13">22II-S10r2</strain>
    </source>
</reference>
<keyword evidence="13" id="KW-1185">Reference proteome</keyword>
<keyword evidence="8 10" id="KW-0472">Membrane</keyword>
<dbReference type="Proteomes" id="UP000192342">
    <property type="component" value="Unassembled WGS sequence"/>
</dbReference>
<evidence type="ECO:0000256" key="6">
    <source>
        <dbReference type="ARBA" id="ARBA00022692"/>
    </source>
</evidence>
<protein>
    <recommendedName>
        <fullName evidence="10">Tol-Pal system protein TolQ</fullName>
    </recommendedName>
</protein>